<reference evidence="11" key="1">
    <citation type="journal article" date="2019" name="Int. J. Syst. Evol. Microbiol.">
        <title>The Global Catalogue of Microorganisms (GCM) 10K type strain sequencing project: providing services to taxonomists for standard genome sequencing and annotation.</title>
        <authorList>
            <consortium name="The Broad Institute Genomics Platform"/>
            <consortium name="The Broad Institute Genome Sequencing Center for Infectious Disease"/>
            <person name="Wu L."/>
            <person name="Ma J."/>
        </authorList>
    </citation>
    <scope>NUCLEOTIDE SEQUENCE [LARGE SCALE GENOMIC DNA]</scope>
    <source>
        <strain evidence="11">CCUG 53915</strain>
    </source>
</reference>
<dbReference type="CDD" id="cd06127">
    <property type="entry name" value="DEDDh"/>
    <property type="match status" value="1"/>
</dbReference>
<name>A0ABW3TT29_9BACL</name>
<dbReference type="SUPFAM" id="SSF52540">
    <property type="entry name" value="P-loop containing nucleoside triphosphate hydrolases"/>
    <property type="match status" value="1"/>
</dbReference>
<dbReference type="InterPro" id="IPR014013">
    <property type="entry name" value="Helic_SF1/SF2_ATP-bd_DinG/Rad3"/>
</dbReference>
<dbReference type="InterPro" id="IPR036397">
    <property type="entry name" value="RNaseH_sf"/>
</dbReference>
<dbReference type="HAMAP" id="MF_02206">
    <property type="entry name" value="DinG_exonucl"/>
    <property type="match status" value="1"/>
</dbReference>
<evidence type="ECO:0000313" key="11">
    <source>
        <dbReference type="Proteomes" id="UP001597231"/>
    </source>
</evidence>
<evidence type="ECO:0000259" key="9">
    <source>
        <dbReference type="PROSITE" id="PS51194"/>
    </source>
</evidence>
<dbReference type="Gene3D" id="3.30.420.10">
    <property type="entry name" value="Ribonuclease H-like superfamily/Ribonuclease H"/>
    <property type="match status" value="1"/>
</dbReference>
<feature type="short sequence motif" description="DEAH box" evidence="6">
    <location>
        <begin position="458"/>
        <end position="461"/>
    </location>
</feature>
<dbReference type="PROSITE" id="PS51193">
    <property type="entry name" value="HELICASE_ATP_BIND_2"/>
    <property type="match status" value="1"/>
</dbReference>
<dbReference type="InterPro" id="IPR045028">
    <property type="entry name" value="DinG/Rad3-like"/>
</dbReference>
<protein>
    <recommendedName>
        <fullName evidence="6 7">3'-5' exonuclease DinG</fullName>
        <ecNumber evidence="6 7">3.1.-.-</ecNumber>
    </recommendedName>
</protein>
<dbReference type="InterPro" id="IPR012337">
    <property type="entry name" value="RNaseH-like_sf"/>
</dbReference>
<dbReference type="SUPFAM" id="SSF53098">
    <property type="entry name" value="Ribonuclease H-like"/>
    <property type="match status" value="1"/>
</dbReference>
<dbReference type="Pfam" id="PF00270">
    <property type="entry name" value="DEAD"/>
    <property type="match status" value="1"/>
</dbReference>
<comment type="similarity">
    <text evidence="6 7">Belongs to the helicase family. DinG subfamily. Type 2 sub-subfamily.</text>
</comment>
<keyword evidence="10" id="KW-0347">Helicase</keyword>
<keyword evidence="3 6" id="KW-0378">Hydrolase</keyword>
<dbReference type="EC" id="3.1.-.-" evidence="6 7"/>
<dbReference type="PANTHER" id="PTHR11472:SF34">
    <property type="entry name" value="REGULATOR OF TELOMERE ELONGATION HELICASE 1"/>
    <property type="match status" value="1"/>
</dbReference>
<feature type="domain" description="Helicase ATP-binding" evidence="8">
    <location>
        <begin position="247"/>
        <end position="507"/>
    </location>
</feature>
<evidence type="ECO:0000256" key="2">
    <source>
        <dbReference type="ARBA" id="ARBA00022741"/>
    </source>
</evidence>
<dbReference type="Gene3D" id="3.40.50.300">
    <property type="entry name" value="P-loop containing nucleotide triphosphate hydrolases"/>
    <property type="match status" value="2"/>
</dbReference>
<evidence type="ECO:0000313" key="10">
    <source>
        <dbReference type="EMBL" id="MFD1203916.1"/>
    </source>
</evidence>
<comment type="function">
    <text evidence="6 7">3'-5' exonuclease.</text>
</comment>
<evidence type="ECO:0000256" key="5">
    <source>
        <dbReference type="ARBA" id="ARBA00022840"/>
    </source>
</evidence>
<comment type="caution">
    <text evidence="10">The sequence shown here is derived from an EMBL/GenBank/DDBJ whole genome shotgun (WGS) entry which is preliminary data.</text>
</comment>
<comment type="caution">
    <text evidence="6">Lacks conserved residue(s) required for the propagation of feature annotation.</text>
</comment>
<evidence type="ECO:0000256" key="3">
    <source>
        <dbReference type="ARBA" id="ARBA00022801"/>
    </source>
</evidence>
<dbReference type="Pfam" id="PF13307">
    <property type="entry name" value="Helicase_C_2"/>
    <property type="match status" value="1"/>
</dbReference>
<dbReference type="NCBIfam" id="NF005981">
    <property type="entry name" value="PRK08074.1"/>
    <property type="match status" value="1"/>
</dbReference>
<evidence type="ECO:0000259" key="8">
    <source>
        <dbReference type="PROSITE" id="PS51193"/>
    </source>
</evidence>
<evidence type="ECO:0000256" key="7">
    <source>
        <dbReference type="RuleBase" id="RU364106"/>
    </source>
</evidence>
<feature type="domain" description="Helicase C-terminal" evidence="9">
    <location>
        <begin position="739"/>
        <end position="914"/>
    </location>
</feature>
<dbReference type="EMBL" id="JBHTLT010000013">
    <property type="protein sequence ID" value="MFD1203916.1"/>
    <property type="molecule type" value="Genomic_DNA"/>
</dbReference>
<keyword evidence="1 6" id="KW-0540">Nuclease</keyword>
<evidence type="ECO:0000256" key="1">
    <source>
        <dbReference type="ARBA" id="ARBA00022722"/>
    </source>
</evidence>
<proteinExistence type="inferred from homology"/>
<dbReference type="InterPro" id="IPR006054">
    <property type="entry name" value="DnaQ"/>
</dbReference>
<dbReference type="InterPro" id="IPR013520">
    <property type="entry name" value="Ribonucl_H"/>
</dbReference>
<dbReference type="PANTHER" id="PTHR11472">
    <property type="entry name" value="DNA REPAIR DEAD HELICASE RAD3/XP-D SUBFAMILY MEMBER"/>
    <property type="match status" value="1"/>
</dbReference>
<keyword evidence="4 6" id="KW-0269">Exonuclease</keyword>
<dbReference type="Proteomes" id="UP001597231">
    <property type="component" value="Unassembled WGS sequence"/>
</dbReference>
<gene>
    <name evidence="6 7 10" type="primary">dinG</name>
    <name evidence="10" type="ORF">ACFQ38_02060</name>
</gene>
<keyword evidence="2 6" id="KW-0547">Nucleotide-binding</keyword>
<dbReference type="GO" id="GO:0003678">
    <property type="term" value="F:DNA helicase activity"/>
    <property type="evidence" value="ECO:0007669"/>
    <property type="project" value="UniProtKB-EC"/>
</dbReference>
<dbReference type="GO" id="GO:0016787">
    <property type="term" value="F:hydrolase activity"/>
    <property type="evidence" value="ECO:0007669"/>
    <property type="project" value="UniProtKB-KW"/>
</dbReference>
<dbReference type="NCBIfam" id="TIGR00573">
    <property type="entry name" value="dnaq"/>
    <property type="match status" value="1"/>
</dbReference>
<dbReference type="InterPro" id="IPR011545">
    <property type="entry name" value="DEAD/DEAH_box_helicase_dom"/>
</dbReference>
<dbReference type="SMART" id="SM00479">
    <property type="entry name" value="EXOIII"/>
    <property type="match status" value="1"/>
</dbReference>
<organism evidence="10 11">
    <name type="scientific">Sporosarcina contaminans</name>
    <dbReference type="NCBI Taxonomy" id="633403"/>
    <lineage>
        <taxon>Bacteria</taxon>
        <taxon>Bacillati</taxon>
        <taxon>Bacillota</taxon>
        <taxon>Bacilli</taxon>
        <taxon>Bacillales</taxon>
        <taxon>Caryophanaceae</taxon>
        <taxon>Sporosarcina</taxon>
    </lineage>
</organism>
<dbReference type="RefSeq" id="WP_381479656.1">
    <property type="nucleotide sequence ID" value="NZ_JBHTLT010000013.1"/>
</dbReference>
<sequence length="938" mass="106706">MDNCTYAVVDLETTGHSPAKGDRIIQIAIVFIENETIIKKYARFVNPEREIPVFIQQLTAITDEEVKNAPRFEEIATSISEMLQGAVFVAHNTDFDLSFLQSEFKRCGVPQFIGKKVDTVELSKILFPTSHSYRLQDLSDELGIALPAAHRADDDAEATAHLLLAALKKLRTLPEETLNLLHRRSFSLRSDLSGLIYDALKEVRKKSIGVNRLPLFRGIPYRQPNWEETAEGRAVSYPIETEEKIALLKKAFLAYEHREAQLSFMDTVFQSLTKSKEVVAEVPTGVGKTIGYLLPAALHALQTGKPVIISTFTNHLVDRIMNDELEKVRKMIGYRVNGTVLKGREQYISLGKFEELLQITDESFDETFTIMQILVWLTETKTGDVNELNVSGGGQLFIDRIRKGSNYLKDDERIVDYHLKMQEISIHSHIIITNHSMLLSDLNREKRVFRSFSGIILDEAHQFIHTAARANETVFSYTTWKYVMGQISSDTEGQLLYKILQLHERFCGNSRYIAHRLSSSFDRFSKQFDRIATVLTTHKHSSANGKSGNRIVFSLSEVEEERRTFSLLSEALSEHITNAHSISDDLAIHLNQMSEKEKAFVAEWNYWIRELTIKAGEWVEIFLDNDNENFTVYIEQDKRSLPGSLTVVKSPVDTSILLKDFMEHIREESVGVIWTSGTMKIEQDERFVVRQLGIDDEVPLLTFDAPKHFYSQSTIFIVEDMPSIQQVSQNDYIEAVADAVVQTVIATGGRLFVLFTSQDMLRKTYELIMESELLDDYALIAQGVSSGSRLKLLKSFRQFEKSVLFGTNSFWEGVDVPGETLSAVIIVRLPFSSPEDVVFKAQADRLTKLGKNSFTDLALPEAILRLRQGFGRLIRSSEDRGFFIILDRRIETKSYGKRFIDALPNVPVKKLSLQHMVNELEACYNGEELRGKLDGKEQ</sequence>
<evidence type="ECO:0000256" key="6">
    <source>
        <dbReference type="HAMAP-Rule" id="MF_02206"/>
    </source>
</evidence>
<dbReference type="PROSITE" id="PS51194">
    <property type="entry name" value="HELICASE_CTER"/>
    <property type="match status" value="1"/>
</dbReference>
<keyword evidence="11" id="KW-1185">Reference proteome</keyword>
<dbReference type="InterPro" id="IPR006310">
    <property type="entry name" value="DinG"/>
</dbReference>
<dbReference type="SMART" id="SM00491">
    <property type="entry name" value="HELICc2"/>
    <property type="match status" value="1"/>
</dbReference>
<evidence type="ECO:0000256" key="4">
    <source>
        <dbReference type="ARBA" id="ARBA00022839"/>
    </source>
</evidence>
<dbReference type="InterPro" id="IPR027417">
    <property type="entry name" value="P-loop_NTPase"/>
</dbReference>
<keyword evidence="5 6" id="KW-0067">ATP-binding</keyword>
<accession>A0ABW3TT29</accession>
<dbReference type="NCBIfam" id="TIGR01407">
    <property type="entry name" value="dinG_rel"/>
    <property type="match status" value="1"/>
</dbReference>
<dbReference type="InterPro" id="IPR001650">
    <property type="entry name" value="Helicase_C-like"/>
</dbReference>
<dbReference type="Pfam" id="PF00929">
    <property type="entry name" value="RNase_T"/>
    <property type="match status" value="1"/>
</dbReference>
<dbReference type="InterPro" id="IPR006555">
    <property type="entry name" value="ATP-dep_Helicase_C"/>
</dbReference>